<proteinExistence type="predicted"/>
<comment type="caution">
    <text evidence="1">The sequence shown here is derived from an EMBL/GenBank/DDBJ whole genome shotgun (WGS) entry which is preliminary data.</text>
</comment>
<dbReference type="Proteomes" id="UP001595444">
    <property type="component" value="Unassembled WGS sequence"/>
</dbReference>
<gene>
    <name evidence="1" type="ORF">ACFOKA_15375</name>
</gene>
<evidence type="ECO:0008006" key="3">
    <source>
        <dbReference type="Google" id="ProtNLM"/>
    </source>
</evidence>
<name>A0ABV7D7V4_9PROT</name>
<evidence type="ECO:0000313" key="1">
    <source>
        <dbReference type="EMBL" id="MFC3053284.1"/>
    </source>
</evidence>
<keyword evidence="2" id="KW-1185">Reference proteome</keyword>
<dbReference type="RefSeq" id="WP_194214561.1">
    <property type="nucleotide sequence ID" value="NZ_CP061205.1"/>
</dbReference>
<protein>
    <recommendedName>
        <fullName evidence="3">DUF3631 domain-containing protein</fullName>
    </recommendedName>
</protein>
<evidence type="ECO:0000313" key="2">
    <source>
        <dbReference type="Proteomes" id="UP001595444"/>
    </source>
</evidence>
<dbReference type="EMBL" id="JBHRSL010000018">
    <property type="protein sequence ID" value="MFC3053284.1"/>
    <property type="molecule type" value="Genomic_DNA"/>
</dbReference>
<reference evidence="2" key="1">
    <citation type="journal article" date="2019" name="Int. J. Syst. Evol. Microbiol.">
        <title>The Global Catalogue of Microorganisms (GCM) 10K type strain sequencing project: providing services to taxonomists for standard genome sequencing and annotation.</title>
        <authorList>
            <consortium name="The Broad Institute Genomics Platform"/>
            <consortium name="The Broad Institute Genome Sequencing Center for Infectious Disease"/>
            <person name="Wu L."/>
            <person name="Ma J."/>
        </authorList>
    </citation>
    <scope>NUCLEOTIDE SEQUENCE [LARGE SCALE GENOMIC DNA]</scope>
    <source>
        <strain evidence="2">KCTC 62164</strain>
    </source>
</reference>
<organism evidence="1 2">
    <name type="scientific">Kordiimonas pumila</name>
    <dbReference type="NCBI Taxonomy" id="2161677"/>
    <lineage>
        <taxon>Bacteria</taxon>
        <taxon>Pseudomonadati</taxon>
        <taxon>Pseudomonadota</taxon>
        <taxon>Alphaproteobacteria</taxon>
        <taxon>Kordiimonadales</taxon>
        <taxon>Kordiimonadaceae</taxon>
        <taxon>Kordiimonas</taxon>
    </lineage>
</organism>
<accession>A0ABV7D7V4</accession>
<sequence length="406" mass="46681">MNADTLARILGITIKHDHTNKLVTFLCALSAYTEDPFNISFNAPSSTGKSYIPIEIAKLFPKHDVVQLGYCSPTAFFHDVGEPDKEKKGRIVVDFSRKILIFLDQPHNELLSRLRPLLSHDSKTINIKITDKSQKQGLRTKDVLLKGFPAVIHSSAGMVTNEQEATRMFLLSPEISQMKIRKSISETIIREMDGAWYEERLKNNELRATLTMRIHAIKAAHIKNIKIAPALKKEIHKVFLSDNAQLRPRSQRDIKRFISLMKAFALLNFWWRKHECTTITVHHDDFNEALAIWEELAPAQDLNIPPYVHQLYRDVILPAWQDKQKAYNGRTIGLTRGEVLGEHYRVYGRMLDAIQFRQQILPMLETSGLVVEERDPHNKRRKYIYPATTDMRVNSVRRGGVPAITD</sequence>